<evidence type="ECO:0000313" key="1">
    <source>
        <dbReference type="EMBL" id="CAB4932561.1"/>
    </source>
</evidence>
<organism evidence="1">
    <name type="scientific">freshwater metagenome</name>
    <dbReference type="NCBI Taxonomy" id="449393"/>
    <lineage>
        <taxon>unclassified sequences</taxon>
        <taxon>metagenomes</taxon>
        <taxon>ecological metagenomes</taxon>
    </lineage>
</organism>
<accession>A0A6J7IP81</accession>
<sequence>MLVGMDVELLVVPNCPNEAVAYDLICAALTDLGVVASVRTTVIQSDEQAQTHGFIGSPTFLINGQDPFSEPGAVASVACRMYRTDTGLAGVPARDDLREALRAGALA</sequence>
<proteinExistence type="predicted"/>
<name>A0A6J7IP81_9ZZZZ</name>
<reference evidence="1" key="1">
    <citation type="submission" date="2020-05" db="EMBL/GenBank/DDBJ databases">
        <authorList>
            <person name="Chiriac C."/>
            <person name="Salcher M."/>
            <person name="Ghai R."/>
            <person name="Kavagutti S V."/>
        </authorList>
    </citation>
    <scope>NUCLEOTIDE SEQUENCE</scope>
</reference>
<dbReference type="AlphaFoldDB" id="A0A6J7IP81"/>
<gene>
    <name evidence="1" type="ORF">UFOPK3662_01322</name>
</gene>
<dbReference type="EMBL" id="CAFBMW010000008">
    <property type="protein sequence ID" value="CAB4932561.1"/>
    <property type="molecule type" value="Genomic_DNA"/>
</dbReference>
<protein>
    <submittedName>
        <fullName evidence="1">Unannotated protein</fullName>
    </submittedName>
</protein>